<name>A0A5B8M580_9MICO</name>
<accession>A0A5B8M580</accession>
<dbReference type="OrthoDB" id="4427436at2"/>
<evidence type="ECO:0000313" key="2">
    <source>
        <dbReference type="Proteomes" id="UP000320216"/>
    </source>
</evidence>
<dbReference type="EMBL" id="CP042305">
    <property type="protein sequence ID" value="QDZ15219.1"/>
    <property type="molecule type" value="Genomic_DNA"/>
</dbReference>
<dbReference type="InterPro" id="IPR018757">
    <property type="entry name" value="DUF2316"/>
</dbReference>
<reference evidence="1 2" key="1">
    <citation type="submission" date="2019-07" db="EMBL/GenBank/DDBJ databases">
        <title>Full genome sequence of Humibacter sp. WJ7-1.</title>
        <authorList>
            <person name="Im W.-T."/>
        </authorList>
    </citation>
    <scope>NUCLEOTIDE SEQUENCE [LARGE SCALE GENOMIC DNA]</scope>
    <source>
        <strain evidence="1 2">WJ7-1</strain>
    </source>
</reference>
<gene>
    <name evidence="1" type="ORF">FPZ11_11025</name>
</gene>
<dbReference type="Proteomes" id="UP000320216">
    <property type="component" value="Chromosome"/>
</dbReference>
<dbReference type="RefSeq" id="WP_146320878.1">
    <property type="nucleotide sequence ID" value="NZ_CP042305.1"/>
</dbReference>
<protein>
    <submittedName>
        <fullName evidence="1">DUF2316 family protein</fullName>
    </submittedName>
</protein>
<organism evidence="1 2">
    <name type="scientific">Humibacter ginsenosidimutans</name>
    <dbReference type="NCBI Taxonomy" id="2599293"/>
    <lineage>
        <taxon>Bacteria</taxon>
        <taxon>Bacillati</taxon>
        <taxon>Actinomycetota</taxon>
        <taxon>Actinomycetes</taxon>
        <taxon>Micrococcales</taxon>
        <taxon>Microbacteriaceae</taxon>
        <taxon>Humibacter</taxon>
    </lineage>
</organism>
<dbReference type="Pfam" id="PF10078">
    <property type="entry name" value="DUF2316"/>
    <property type="match status" value="1"/>
</dbReference>
<evidence type="ECO:0000313" key="1">
    <source>
        <dbReference type="EMBL" id="QDZ15219.1"/>
    </source>
</evidence>
<dbReference type="AlphaFoldDB" id="A0A5B8M580"/>
<sequence>MSLNRAEREQTRLELQHNLKLSGWSDERLAAALGVQVERVREALAVATPDPADVWLVRDALDAAVRAAGLEPGAYSRLTEENRASAQRWFGIRPENEVTALVRRSVAGDRSADAV</sequence>
<keyword evidence="2" id="KW-1185">Reference proteome</keyword>
<proteinExistence type="predicted"/>
<dbReference type="KEGG" id="huw:FPZ11_11025"/>